<dbReference type="Proteomes" id="UP000503462">
    <property type="component" value="Chromosome 5"/>
</dbReference>
<accession>A0A6H0Y5B1</accession>
<proteinExistence type="predicted"/>
<dbReference type="InterPro" id="IPR021660">
    <property type="entry name" value="DUF3253"/>
</dbReference>
<dbReference type="OrthoDB" id="2563170at2759"/>
<gene>
    <name evidence="1" type="ORF">AMS68_007628</name>
</gene>
<sequence length="115" mass="13670">MAFIYNWLWPENFKEVNATDAAHNPMVRQHFIQFLDNTEPPDTFTPTQVAKSFKPAELRTLGYNTWQEMIPCLYELTWELREFGDLTIYCNGEEVPEDVLFYDLKGSIKIMRREL</sequence>
<evidence type="ECO:0000313" key="2">
    <source>
        <dbReference type="Proteomes" id="UP000503462"/>
    </source>
</evidence>
<evidence type="ECO:0000313" key="1">
    <source>
        <dbReference type="EMBL" id="QIX02111.1"/>
    </source>
</evidence>
<dbReference type="Gene3D" id="1.10.10.10">
    <property type="entry name" value="Winged helix-like DNA-binding domain superfamily/Winged helix DNA-binding domain"/>
    <property type="match status" value="1"/>
</dbReference>
<dbReference type="EMBL" id="CP051143">
    <property type="protein sequence ID" value="QIX02111.1"/>
    <property type="molecule type" value="Genomic_DNA"/>
</dbReference>
<reference evidence="1 2" key="1">
    <citation type="journal article" date="2016" name="Sci. Rep.">
        <title>Peltaster fructicola genome reveals evolution from an invasive phytopathogen to an ectophytic parasite.</title>
        <authorList>
            <person name="Xu C."/>
            <person name="Chen H."/>
            <person name="Gleason M.L."/>
            <person name="Xu J.R."/>
            <person name="Liu H."/>
            <person name="Zhang R."/>
            <person name="Sun G."/>
        </authorList>
    </citation>
    <scope>NUCLEOTIDE SEQUENCE [LARGE SCALE GENOMIC DNA]</scope>
    <source>
        <strain evidence="1 2">LNHT1506</strain>
    </source>
</reference>
<name>A0A6H0Y5B1_9PEZI</name>
<dbReference type="AlphaFoldDB" id="A0A6H0Y5B1"/>
<keyword evidence="2" id="KW-1185">Reference proteome</keyword>
<dbReference type="Pfam" id="PF11625">
    <property type="entry name" value="DUF3253"/>
    <property type="match status" value="1"/>
</dbReference>
<dbReference type="SUPFAM" id="SSF46785">
    <property type="entry name" value="Winged helix' DNA-binding domain"/>
    <property type="match status" value="1"/>
</dbReference>
<organism evidence="1 2">
    <name type="scientific">Peltaster fructicola</name>
    <dbReference type="NCBI Taxonomy" id="286661"/>
    <lineage>
        <taxon>Eukaryota</taxon>
        <taxon>Fungi</taxon>
        <taxon>Dikarya</taxon>
        <taxon>Ascomycota</taxon>
        <taxon>Pezizomycotina</taxon>
        <taxon>Dothideomycetes</taxon>
        <taxon>Dothideomycetes incertae sedis</taxon>
        <taxon>Peltaster</taxon>
    </lineage>
</organism>
<dbReference type="InterPro" id="IPR036390">
    <property type="entry name" value="WH_DNA-bd_sf"/>
</dbReference>
<protein>
    <submittedName>
        <fullName evidence="1">Uncharacterized protein</fullName>
    </submittedName>
</protein>
<dbReference type="InterPro" id="IPR036388">
    <property type="entry name" value="WH-like_DNA-bd_sf"/>
</dbReference>